<comment type="caution">
    <text evidence="1">The sequence shown here is derived from an EMBL/GenBank/DDBJ whole genome shotgun (WGS) entry which is preliminary data.</text>
</comment>
<dbReference type="AlphaFoldDB" id="A0A8G2HRH3"/>
<sequence length="205" mass="23270">MPWCVCSECSKSFRSATSARLTCSSICQDKRALRVRATRRTRARHLRCRACFYCGKLTVMPPRQRYCSVTCRDRAKYLRRKLSGGFFRAEISEQETFRENGNPEMSSHFRNGDLSGNGRAAFRKRNIPVSGFLSVGTETEIFPGDFSARKFLNKKLSGKTETRKCPVISVTDGTPEILSGRKQADNFPREARLMFAAITRERGDS</sequence>
<organism evidence="1 2">
    <name type="scientific">Mobiluncus mulieris</name>
    <dbReference type="NCBI Taxonomy" id="2052"/>
    <lineage>
        <taxon>Bacteria</taxon>
        <taxon>Bacillati</taxon>
        <taxon>Actinomycetota</taxon>
        <taxon>Actinomycetes</taxon>
        <taxon>Actinomycetales</taxon>
        <taxon>Actinomycetaceae</taxon>
        <taxon>Mobiluncus</taxon>
    </lineage>
</organism>
<accession>A0A8G2HRH3</accession>
<protein>
    <submittedName>
        <fullName evidence="1">Uncharacterized protein</fullName>
    </submittedName>
</protein>
<name>A0A8G2HRH3_9ACTO</name>
<dbReference type="EMBL" id="UGGQ01000006">
    <property type="protein sequence ID" value="STO15578.1"/>
    <property type="molecule type" value="Genomic_DNA"/>
</dbReference>
<evidence type="ECO:0000313" key="2">
    <source>
        <dbReference type="Proteomes" id="UP000255284"/>
    </source>
</evidence>
<proteinExistence type="predicted"/>
<dbReference type="Proteomes" id="UP000255284">
    <property type="component" value="Unassembled WGS sequence"/>
</dbReference>
<evidence type="ECO:0000313" key="1">
    <source>
        <dbReference type="EMBL" id="STO15578.1"/>
    </source>
</evidence>
<reference evidence="1 2" key="1">
    <citation type="submission" date="2018-06" db="EMBL/GenBank/DDBJ databases">
        <authorList>
            <consortium name="Pathogen Informatics"/>
            <person name="Doyle S."/>
        </authorList>
    </citation>
    <scope>NUCLEOTIDE SEQUENCE [LARGE SCALE GENOMIC DNA]</scope>
    <source>
        <strain evidence="1 2">NCTC11819</strain>
    </source>
</reference>
<gene>
    <name evidence="1" type="ORF">NCTC11819_00118</name>
</gene>